<feature type="region of interest" description="Disordered" evidence="3">
    <location>
        <begin position="230"/>
        <end position="266"/>
    </location>
</feature>
<evidence type="ECO:0000259" key="4">
    <source>
        <dbReference type="Pfam" id="PF02550"/>
    </source>
</evidence>
<dbReference type="PANTHER" id="PTHR21432">
    <property type="entry name" value="ACETYL-COA HYDROLASE-RELATED"/>
    <property type="match status" value="1"/>
</dbReference>
<evidence type="ECO:0000256" key="1">
    <source>
        <dbReference type="ARBA" id="ARBA00009632"/>
    </source>
</evidence>
<dbReference type="InterPro" id="IPR038460">
    <property type="entry name" value="AcetylCoA_hyd_C_sf"/>
</dbReference>
<evidence type="ECO:0008006" key="8">
    <source>
        <dbReference type="Google" id="ProtNLM"/>
    </source>
</evidence>
<dbReference type="FunFam" id="3.40.1080.20:FF:000002">
    <property type="entry name" value="Acetyl-CoA hydrolase/transferase"/>
    <property type="match status" value="1"/>
</dbReference>
<dbReference type="GO" id="GO:0006083">
    <property type="term" value="P:acetate metabolic process"/>
    <property type="evidence" value="ECO:0007669"/>
    <property type="project" value="InterPro"/>
</dbReference>
<dbReference type="Gene3D" id="3.30.750.70">
    <property type="entry name" value="4-hydroxybutyrate coenzyme like domains"/>
    <property type="match status" value="1"/>
</dbReference>
<dbReference type="Pfam" id="PF13336">
    <property type="entry name" value="AcetylCoA_hyd_C"/>
    <property type="match status" value="1"/>
</dbReference>
<dbReference type="GO" id="GO:0008775">
    <property type="term" value="F:acetate CoA-transferase activity"/>
    <property type="evidence" value="ECO:0007669"/>
    <property type="project" value="InterPro"/>
</dbReference>
<dbReference type="FunFam" id="3.30.750.70:FF:000004">
    <property type="entry name" value="Acetyl-CoA hydrolase/transferase"/>
    <property type="match status" value="1"/>
</dbReference>
<feature type="compositionally biased region" description="Acidic residues" evidence="3">
    <location>
        <begin position="230"/>
        <end position="244"/>
    </location>
</feature>
<dbReference type="Gene3D" id="3.40.1080.10">
    <property type="entry name" value="Glutaconate Coenzyme A-transferase"/>
    <property type="match status" value="1"/>
</dbReference>
<dbReference type="GO" id="GO:0005739">
    <property type="term" value="C:mitochondrion"/>
    <property type="evidence" value="ECO:0007669"/>
    <property type="project" value="TreeGrafter"/>
</dbReference>
<evidence type="ECO:0000256" key="3">
    <source>
        <dbReference type="SAM" id="MobiDB-lite"/>
    </source>
</evidence>
<feature type="compositionally biased region" description="Gly residues" evidence="3">
    <location>
        <begin position="172"/>
        <end position="196"/>
    </location>
</feature>
<feature type="domain" description="Acetyl-CoA hydrolase/transferase N-terminal" evidence="4">
    <location>
        <begin position="546"/>
        <end position="689"/>
    </location>
</feature>
<dbReference type="InterPro" id="IPR026888">
    <property type="entry name" value="AcetylCoA_hyd_C"/>
</dbReference>
<comment type="caution">
    <text evidence="6">The sequence shown here is derived from an EMBL/GenBank/DDBJ whole genome shotgun (WGS) entry which is preliminary data.</text>
</comment>
<organism evidence="6 7">
    <name type="scientific">Tenebrio molitor</name>
    <name type="common">Yellow mealworm beetle</name>
    <dbReference type="NCBI Taxonomy" id="7067"/>
    <lineage>
        <taxon>Eukaryota</taxon>
        <taxon>Metazoa</taxon>
        <taxon>Ecdysozoa</taxon>
        <taxon>Arthropoda</taxon>
        <taxon>Hexapoda</taxon>
        <taxon>Insecta</taxon>
        <taxon>Pterygota</taxon>
        <taxon>Neoptera</taxon>
        <taxon>Endopterygota</taxon>
        <taxon>Coleoptera</taxon>
        <taxon>Polyphaga</taxon>
        <taxon>Cucujiformia</taxon>
        <taxon>Tenebrionidae</taxon>
        <taxon>Tenebrio</taxon>
    </lineage>
</organism>
<evidence type="ECO:0000256" key="2">
    <source>
        <dbReference type="ARBA" id="ARBA00022679"/>
    </source>
</evidence>
<dbReference type="InterPro" id="IPR046433">
    <property type="entry name" value="ActCoA_hydro"/>
</dbReference>
<dbReference type="InterPro" id="IPR037171">
    <property type="entry name" value="NagB/RpiA_transferase-like"/>
</dbReference>
<dbReference type="AlphaFoldDB" id="A0A8J6H0N2"/>
<dbReference type="EMBL" id="JABDTM020028034">
    <property type="protein sequence ID" value="KAH0809590.1"/>
    <property type="molecule type" value="Genomic_DNA"/>
</dbReference>
<reference evidence="6" key="1">
    <citation type="journal article" date="2020" name="J Insects Food Feed">
        <title>The yellow mealworm (Tenebrio molitor) genome: a resource for the emerging insects as food and feed industry.</title>
        <authorList>
            <person name="Eriksson T."/>
            <person name="Andere A."/>
            <person name="Kelstrup H."/>
            <person name="Emery V."/>
            <person name="Picard C."/>
        </authorList>
    </citation>
    <scope>NUCLEOTIDE SEQUENCE</scope>
    <source>
        <strain evidence="6">Stoneville</strain>
        <tissue evidence="6">Whole head</tissue>
    </source>
</reference>
<feature type="region of interest" description="Disordered" evidence="3">
    <location>
        <begin position="22"/>
        <end position="65"/>
    </location>
</feature>
<dbReference type="PANTHER" id="PTHR21432:SF20">
    <property type="entry name" value="ACETYL-COA HYDROLASE"/>
    <property type="match status" value="1"/>
</dbReference>
<feature type="region of interest" description="Disordered" evidence="3">
    <location>
        <begin position="159"/>
        <end position="215"/>
    </location>
</feature>
<dbReference type="SUPFAM" id="SSF100950">
    <property type="entry name" value="NagB/RpiA/CoA transferase-like"/>
    <property type="match status" value="2"/>
</dbReference>
<evidence type="ECO:0000259" key="5">
    <source>
        <dbReference type="Pfam" id="PF13336"/>
    </source>
</evidence>
<dbReference type="Proteomes" id="UP000719412">
    <property type="component" value="Unassembled WGS sequence"/>
</dbReference>
<dbReference type="Gene3D" id="3.40.1080.20">
    <property type="entry name" value="Acetyl-CoA hydrolase/transferase C-terminal domain"/>
    <property type="match status" value="1"/>
</dbReference>
<feature type="domain" description="Acetyl-CoA hydrolase/transferase C-terminal" evidence="5">
    <location>
        <begin position="870"/>
        <end position="1023"/>
    </location>
</feature>
<keyword evidence="7" id="KW-1185">Reference proteome</keyword>
<proteinExistence type="inferred from homology"/>
<dbReference type="InterPro" id="IPR003702">
    <property type="entry name" value="ActCoA_hydro_N"/>
</dbReference>
<gene>
    <name evidence="6" type="ORF">GEV33_013200</name>
</gene>
<sequence length="1033" mass="112946">MSSPPGTPKKKMSETISFIKTTNPEVFQIQPRPGGVLPINVSDFKPVDRPTEDPQQPPPSDLPAQVDEKISKDFRVMTALDETESLNSEDVTMPNPLKDAMYMFGVTVSSLIMMAANHPNIPPEYLDWTENCLSCIRDDFGNHPPNVQGILNHLKYLNRQGGDGGAPPADTGGDGGGGGGGADSGGGAGAGGGGAEGQDEGGEEGAGAAEGEEEGEEGLLADMIENPETTDDEAAEEQTEESEPEITVIEATPPEKQNTSVEKKTRVQVDPNATIKDTSDNVHYLSALPVVPEGACPYTPILYTFRVKAKGRASKLKNITSKPPPFYLQFDHTIAVIWTLFNKEANKENLGIVQLQWALHFLESIYNDEGIHPKDVQLCIDAIQNYLIDEYAEMSEESVVYGCSKFGDFVNEEEKKTQAPFSPNYAQMIKKCPPPSGVDTQESVILDRQLLDELENVKKVVGIDSIDLTKVVSKEQVMDILNEWKREQIDKIQEELKMLYVVEDMMKNSDSQNFEGLKRLAPRTYFTYVNEPAQPIPGKEPKWTSLENAFEILKSGQTVFVQGAAATPIDLVTAMTEHGKANKLKDITVCHMHTEGPAAYCDPSCEGIFRSFSFFMGGNVRKAVADGRGDCLPIFLSEIPLLFYRKIFQPDIAVIHVSPPDEHGYCSLGTSVDCVRAGMTNSKAIIAAHPKFVWVFNANCDGSIIYNDPVYERNLVIPQLSLLCLHWETVELLLRLCDKHHNFLTLDVSAQVNPCMPRTFGDSIIHISHIDVAVKVNSPLPQHGGRPPTEVESKIGNLIAENLVEDGATLQMGIGNIPDAVLAALTNHKDLGIHSEMFAGGVVDLVEKGCVTNNRKTMHKGRIVGSFLIGTQKLYDFVDNNPFIEMLAIDYVNNTKVARQPRMTAINSCIEVDLTGQVVSDSIGTRMYSGFGGQVDFIRGAAEGLDGLGKPIIALPSSTNKGESKITPMIKAGAGVVTTRAHVHYIVTEYGIAYLFGKSLRQRAHALINIAHPDHREALEKAAFERLKVMPSA</sequence>
<comment type="similarity">
    <text evidence="1">Belongs to the acetyl-CoA hydrolase/transferase family.</text>
</comment>
<protein>
    <recommendedName>
        <fullName evidence="8">Acetyl-CoA hydrolase</fullName>
    </recommendedName>
</protein>
<keyword evidence="2" id="KW-0808">Transferase</keyword>
<evidence type="ECO:0000313" key="7">
    <source>
        <dbReference type="Proteomes" id="UP000719412"/>
    </source>
</evidence>
<dbReference type="Pfam" id="PF02550">
    <property type="entry name" value="AcetylCoA_hydro"/>
    <property type="match status" value="1"/>
</dbReference>
<reference evidence="6" key="2">
    <citation type="submission" date="2021-08" db="EMBL/GenBank/DDBJ databases">
        <authorList>
            <person name="Eriksson T."/>
        </authorList>
    </citation>
    <scope>NUCLEOTIDE SEQUENCE</scope>
    <source>
        <strain evidence="6">Stoneville</strain>
        <tissue evidence="6">Whole head</tissue>
    </source>
</reference>
<accession>A0A8J6H0N2</accession>
<name>A0A8J6H0N2_TENMO</name>
<evidence type="ECO:0000313" key="6">
    <source>
        <dbReference type="EMBL" id="KAH0809590.1"/>
    </source>
</evidence>